<dbReference type="SUPFAM" id="SSF47954">
    <property type="entry name" value="Cyclin-like"/>
    <property type="match status" value="1"/>
</dbReference>
<dbReference type="EMBL" id="JANCYU010000025">
    <property type="protein sequence ID" value="KAK4524737.1"/>
    <property type="molecule type" value="Genomic_DNA"/>
</dbReference>
<dbReference type="AlphaFoldDB" id="A0AAV9IBJ7"/>
<name>A0AAV9IBJ7_9RHOD</name>
<dbReference type="InterPro" id="IPR036915">
    <property type="entry name" value="Cyclin-like_sf"/>
</dbReference>
<evidence type="ECO:0000256" key="2">
    <source>
        <dbReference type="ARBA" id="ARBA00023127"/>
    </source>
</evidence>
<dbReference type="Proteomes" id="UP001300502">
    <property type="component" value="Unassembled WGS sequence"/>
</dbReference>
<dbReference type="PROSITE" id="PS00292">
    <property type="entry name" value="CYCLINS"/>
    <property type="match status" value="1"/>
</dbReference>
<keyword evidence="3" id="KW-0131">Cell cycle</keyword>
<comment type="caution">
    <text evidence="5">The sequence shown here is derived from an EMBL/GenBank/DDBJ whole genome shotgun (WGS) entry which is preliminary data.</text>
</comment>
<dbReference type="InterPro" id="IPR006671">
    <property type="entry name" value="Cyclin_N"/>
</dbReference>
<evidence type="ECO:0000313" key="6">
    <source>
        <dbReference type="Proteomes" id="UP001300502"/>
    </source>
</evidence>
<proteinExistence type="predicted"/>
<evidence type="ECO:0000313" key="5">
    <source>
        <dbReference type="EMBL" id="KAK4524737.1"/>
    </source>
</evidence>
<accession>A0AAV9IBJ7</accession>
<keyword evidence="1" id="KW-0132">Cell division</keyword>
<organism evidence="5 6">
    <name type="scientific">Galdieria yellowstonensis</name>
    <dbReference type="NCBI Taxonomy" id="3028027"/>
    <lineage>
        <taxon>Eukaryota</taxon>
        <taxon>Rhodophyta</taxon>
        <taxon>Bangiophyceae</taxon>
        <taxon>Galdieriales</taxon>
        <taxon>Galdieriaceae</taxon>
        <taxon>Galdieria</taxon>
    </lineage>
</organism>
<protein>
    <recommendedName>
        <fullName evidence="4">Cyclin N-terminal domain-containing protein</fullName>
    </recommendedName>
</protein>
<reference evidence="5 6" key="1">
    <citation type="submission" date="2022-07" db="EMBL/GenBank/DDBJ databases">
        <title>Genome-wide signatures of adaptation to extreme environments.</title>
        <authorList>
            <person name="Cho C.H."/>
            <person name="Yoon H.S."/>
        </authorList>
    </citation>
    <scope>NUCLEOTIDE SEQUENCE [LARGE SCALE GENOMIC DNA]</scope>
    <source>
        <strain evidence="5 6">108.79 E11</strain>
    </source>
</reference>
<dbReference type="Gene3D" id="1.10.472.10">
    <property type="entry name" value="Cyclin-like"/>
    <property type="match status" value="2"/>
</dbReference>
<evidence type="ECO:0000259" key="4">
    <source>
        <dbReference type="Pfam" id="PF00134"/>
    </source>
</evidence>
<dbReference type="InterPro" id="IPR048258">
    <property type="entry name" value="Cyclins_cyclin-box"/>
</dbReference>
<gene>
    <name evidence="5" type="ORF">GAYE_SCF05G2640</name>
</gene>
<keyword evidence="2" id="KW-0195">Cyclin</keyword>
<dbReference type="CDD" id="cd00043">
    <property type="entry name" value="CYCLIN_SF"/>
    <property type="match status" value="1"/>
</dbReference>
<evidence type="ECO:0000256" key="3">
    <source>
        <dbReference type="ARBA" id="ARBA00023306"/>
    </source>
</evidence>
<dbReference type="GO" id="GO:0051301">
    <property type="term" value="P:cell division"/>
    <property type="evidence" value="ECO:0007669"/>
    <property type="project" value="UniProtKB-KW"/>
</dbReference>
<evidence type="ECO:0000256" key="1">
    <source>
        <dbReference type="ARBA" id="ARBA00022618"/>
    </source>
</evidence>
<keyword evidence="6" id="KW-1185">Reference proteome</keyword>
<dbReference type="Pfam" id="PF00134">
    <property type="entry name" value="Cyclin_N"/>
    <property type="match status" value="1"/>
</dbReference>
<feature type="domain" description="Cyclin N-terminal" evidence="4">
    <location>
        <begin position="130"/>
        <end position="252"/>
    </location>
</feature>
<sequence length="385" mass="44717">MTEEDLDWQEIGDNTVKFDLGGQLILSSSELAVVKTNRTGKEWHSCYDSSLRCHRSCLENSSSEVSHLSYLWSICRRAMLSKPDSLDSKLFIIAELLLFAVVEVIQNRESSSKQCQYSFSPRENVEKMAIFHTYLEEHEQNHMNRDGSCNYCSFTCNTRKQVILWLVDIGQLFELSSETIALTVEFMDKLIGKSTISRDFLHGIVGGCLFTFSKWLDLRPLSLGEIASVVNVSGNFLKIFEEIILFSLDWHLQLKTVHDVFSKISLKFRQLYWDIYMDEISWEEVVSTVELYLNVSLLCEELSTYDHSMTVLLVLGLVYRKMFRENYMHEENRVEEGEDVITELFAEIAKEYEVSQDNLGRMEHELESLANSYMRDKGRMLHNSK</sequence>